<dbReference type="EMBL" id="JAIZAY010000001">
    <property type="protein sequence ID" value="KAJ8049915.1"/>
    <property type="molecule type" value="Genomic_DNA"/>
</dbReference>
<protein>
    <submittedName>
        <fullName evidence="2">Uncharacterized protein</fullName>
    </submittedName>
</protein>
<gene>
    <name evidence="2" type="ORF">HOLleu_02879</name>
</gene>
<dbReference type="AlphaFoldDB" id="A0A9Q1CRX1"/>
<sequence>MDVQRGTFKLLKKADSEDTKASLREILSLLRDTPISSDIPSPYTLMFKRKIKTYLPVVHFSTEGEESIVETKERHTASYATHQQEPPPIDPETNVWFQKTPNSRWQKAKVVGTELDRKYTIQTSDGAQYQRDRIHVRPSPEPTSKDPAPSELPTSQSNSSPQRKVWKGKPHCRPGVTHTSA</sequence>
<reference evidence="2" key="1">
    <citation type="submission" date="2021-10" db="EMBL/GenBank/DDBJ databases">
        <title>Tropical sea cucumber genome reveals ecological adaptation and Cuvierian tubules defense mechanism.</title>
        <authorList>
            <person name="Chen T."/>
        </authorList>
    </citation>
    <scope>NUCLEOTIDE SEQUENCE</scope>
    <source>
        <strain evidence="2">Nanhai2018</strain>
        <tissue evidence="2">Muscle</tissue>
    </source>
</reference>
<evidence type="ECO:0000256" key="1">
    <source>
        <dbReference type="SAM" id="MobiDB-lite"/>
    </source>
</evidence>
<proteinExistence type="predicted"/>
<feature type="compositionally biased region" description="Polar residues" evidence="1">
    <location>
        <begin position="152"/>
        <end position="162"/>
    </location>
</feature>
<name>A0A9Q1CRX1_HOLLE</name>
<keyword evidence="3" id="KW-1185">Reference proteome</keyword>
<evidence type="ECO:0000313" key="3">
    <source>
        <dbReference type="Proteomes" id="UP001152320"/>
    </source>
</evidence>
<dbReference type="Proteomes" id="UP001152320">
    <property type="component" value="Chromosome 1"/>
</dbReference>
<dbReference type="OrthoDB" id="6157732at2759"/>
<dbReference type="PANTHER" id="PTHR33244:SF3">
    <property type="entry name" value="PEPTIDASE A2 DOMAIN-CONTAINING PROTEIN"/>
    <property type="match status" value="1"/>
</dbReference>
<evidence type="ECO:0000313" key="2">
    <source>
        <dbReference type="EMBL" id="KAJ8049915.1"/>
    </source>
</evidence>
<comment type="caution">
    <text evidence="2">The sequence shown here is derived from an EMBL/GenBank/DDBJ whole genome shotgun (WGS) entry which is preliminary data.</text>
</comment>
<dbReference type="PANTHER" id="PTHR33244">
    <property type="entry name" value="INTEGRASE CATALYTIC DOMAIN-CONTAINING PROTEIN-RELATED"/>
    <property type="match status" value="1"/>
</dbReference>
<accession>A0A9Q1CRX1</accession>
<feature type="region of interest" description="Disordered" evidence="1">
    <location>
        <begin position="122"/>
        <end position="181"/>
    </location>
</feature>
<organism evidence="2 3">
    <name type="scientific">Holothuria leucospilota</name>
    <name type="common">Black long sea cucumber</name>
    <name type="synonym">Mertensiothuria leucospilota</name>
    <dbReference type="NCBI Taxonomy" id="206669"/>
    <lineage>
        <taxon>Eukaryota</taxon>
        <taxon>Metazoa</taxon>
        <taxon>Echinodermata</taxon>
        <taxon>Eleutherozoa</taxon>
        <taxon>Echinozoa</taxon>
        <taxon>Holothuroidea</taxon>
        <taxon>Aspidochirotacea</taxon>
        <taxon>Aspidochirotida</taxon>
        <taxon>Holothuriidae</taxon>
        <taxon>Holothuria</taxon>
    </lineage>
</organism>